<dbReference type="AlphaFoldDB" id="A0A480ACC6"/>
<dbReference type="Pfam" id="PF00132">
    <property type="entry name" value="Hexapep"/>
    <property type="match status" value="1"/>
</dbReference>
<evidence type="ECO:0000313" key="1">
    <source>
        <dbReference type="EMBL" id="GCL42775.1"/>
    </source>
</evidence>
<dbReference type="RefSeq" id="WP_137908339.1">
    <property type="nucleotide sequence ID" value="NZ_BJCF01000027.1"/>
</dbReference>
<dbReference type="SUPFAM" id="SSF51161">
    <property type="entry name" value="Trimeric LpxA-like enzymes"/>
    <property type="match status" value="1"/>
</dbReference>
<evidence type="ECO:0000313" key="2">
    <source>
        <dbReference type="Proteomes" id="UP000299367"/>
    </source>
</evidence>
<dbReference type="OrthoDB" id="9815592at2"/>
<dbReference type="InterPro" id="IPR051159">
    <property type="entry name" value="Hexapeptide_acetyltransf"/>
</dbReference>
<dbReference type="InterPro" id="IPR001451">
    <property type="entry name" value="Hexapep"/>
</dbReference>
<comment type="caution">
    <text evidence="1">The sequence shown here is derived from an EMBL/GenBank/DDBJ whole genome shotgun (WGS) entry which is preliminary data.</text>
</comment>
<accession>A0A480ACC6</accession>
<dbReference type="GO" id="GO:0043886">
    <property type="term" value="F:structural constituent of carboxysome shell"/>
    <property type="evidence" value="ECO:0007669"/>
    <property type="project" value="UniProtKB-ARBA"/>
</dbReference>
<dbReference type="PANTHER" id="PTHR23416:SF78">
    <property type="entry name" value="LIPOPOLYSACCHARIDE BIOSYNTHESIS O-ACETYL TRANSFERASE WBBJ-RELATED"/>
    <property type="match status" value="1"/>
</dbReference>
<protein>
    <submittedName>
        <fullName evidence="1">Uncharacterized protein</fullName>
    </submittedName>
</protein>
<gene>
    <name evidence="1" type="ORF">NIES80_24830</name>
</gene>
<reference evidence="2" key="1">
    <citation type="submission" date="2019-02" db="EMBL/GenBank/DDBJ databases">
        <title>Draft genome sequence of Dolichospermum planctonicum NIES-80.</title>
        <authorList>
            <person name="Yamaguchi H."/>
            <person name="Suzuki S."/>
            <person name="Kawachi M."/>
        </authorList>
    </citation>
    <scope>NUCLEOTIDE SEQUENCE [LARGE SCALE GENOMIC DNA]</scope>
    <source>
        <strain evidence="2">NIES-80</strain>
    </source>
</reference>
<organism evidence="1 2">
    <name type="scientific">Dolichospermum planctonicum</name>
    <dbReference type="NCBI Taxonomy" id="136072"/>
    <lineage>
        <taxon>Bacteria</taxon>
        <taxon>Bacillati</taxon>
        <taxon>Cyanobacteriota</taxon>
        <taxon>Cyanophyceae</taxon>
        <taxon>Nostocales</taxon>
        <taxon>Aphanizomenonaceae</taxon>
        <taxon>Dolichospermum</taxon>
    </lineage>
</organism>
<dbReference type="GO" id="GO:0031470">
    <property type="term" value="C:carboxysome"/>
    <property type="evidence" value="ECO:0007669"/>
    <property type="project" value="UniProtKB-ARBA"/>
</dbReference>
<proteinExistence type="predicted"/>
<dbReference type="PANTHER" id="PTHR23416">
    <property type="entry name" value="SIALIC ACID SYNTHASE-RELATED"/>
    <property type="match status" value="1"/>
</dbReference>
<sequence>MPIYRFIVNKLKLFRNFFVIAIFNWGNVEIDYSCFVGKNFTANLGLSYGHKGKISILAKSEISPGVILDCWGGSIHIAENVFIGPYVVIYGHGGVTIGKDTLIAMHCRILSSNHTIPSRDLRIRSQPDVLLPVTIGEDVWLGAGVTVLGGVTIGDGCIVGAGAVVTKDLPPYSIAVGVPAKVVRTRL</sequence>
<dbReference type="CDD" id="cd04647">
    <property type="entry name" value="LbH_MAT_like"/>
    <property type="match status" value="1"/>
</dbReference>
<dbReference type="Gene3D" id="2.160.10.10">
    <property type="entry name" value="Hexapeptide repeat proteins"/>
    <property type="match status" value="1"/>
</dbReference>
<dbReference type="EMBL" id="BJCF01000027">
    <property type="protein sequence ID" value="GCL42775.1"/>
    <property type="molecule type" value="Genomic_DNA"/>
</dbReference>
<dbReference type="Proteomes" id="UP000299367">
    <property type="component" value="Unassembled WGS sequence"/>
</dbReference>
<dbReference type="InterPro" id="IPR011004">
    <property type="entry name" value="Trimer_LpxA-like_sf"/>
</dbReference>
<name>A0A480ACC6_9CYAN</name>